<dbReference type="CDD" id="cd16428">
    <property type="entry name" value="TcpC_C"/>
    <property type="match status" value="1"/>
</dbReference>
<accession>A0ABU7KR38</accession>
<dbReference type="RefSeq" id="WP_330158823.1">
    <property type="nucleotide sequence ID" value="NZ_BAAAJA010000022.1"/>
</dbReference>
<name>A0ABU7KR38_9ACTN</name>
<feature type="region of interest" description="Disordered" evidence="1">
    <location>
        <begin position="1"/>
        <end position="21"/>
    </location>
</feature>
<comment type="caution">
    <text evidence="2">The sequence shown here is derived from an EMBL/GenBank/DDBJ whole genome shotgun (WGS) entry which is preliminary data.</text>
</comment>
<reference evidence="2 3" key="1">
    <citation type="submission" date="2023-07" db="EMBL/GenBank/DDBJ databases">
        <authorList>
            <person name="Girao M."/>
            <person name="Carvalho M.F."/>
        </authorList>
    </citation>
    <scope>NUCLEOTIDE SEQUENCE [LARGE SCALE GENOMIC DNA]</scope>
    <source>
        <strain evidence="2 3">66/93</strain>
    </source>
</reference>
<dbReference type="Proteomes" id="UP001348641">
    <property type="component" value="Unassembled WGS sequence"/>
</dbReference>
<dbReference type="Pfam" id="PF12642">
    <property type="entry name" value="TpcC"/>
    <property type="match status" value="1"/>
</dbReference>
<sequence length="306" mass="32160">MSPKRSTGEAPEPRTGRRGSGGRWRVYLGRGVIWTFIGLVIVNAGTNQYRVWTADAAPAAQEETTADAAPAFPEDAAAAFAASFAEVYLQPAAPDAEADEQGAVLADFVPEDAAAEFALPEDFTGTRVRIVQVEATDDQHGLVTLSAQVNGEPMHLQVPVYADGAAALVVAGPPALLPAPAQAVLPEQSAPDTDSQTAEDMEPVVSGFLAAYAETPEHLERYAEPGAHIVPLPADVFEFVSVDALVVPPGQTGETHQVQATVTWQLAEGTEVDTLTQRYALTMVESAGAWYVRDIQGAAPVGADQS</sequence>
<evidence type="ECO:0000313" key="2">
    <source>
        <dbReference type="EMBL" id="MEE2051760.1"/>
    </source>
</evidence>
<dbReference type="Gene3D" id="3.10.450.540">
    <property type="match status" value="1"/>
</dbReference>
<dbReference type="InterPro" id="IPR035628">
    <property type="entry name" value="TcpC_C"/>
</dbReference>
<gene>
    <name evidence="2" type="ORF">Q8A49_14765</name>
</gene>
<dbReference type="InterPro" id="IPR024735">
    <property type="entry name" value="TcpC"/>
</dbReference>
<protein>
    <submittedName>
        <fullName evidence="2">Conjugal transfer protein</fullName>
    </submittedName>
</protein>
<proteinExistence type="predicted"/>
<evidence type="ECO:0000313" key="3">
    <source>
        <dbReference type="Proteomes" id="UP001348641"/>
    </source>
</evidence>
<dbReference type="EMBL" id="JAUUCC010000034">
    <property type="protein sequence ID" value="MEE2051760.1"/>
    <property type="molecule type" value="Genomic_DNA"/>
</dbReference>
<evidence type="ECO:0000256" key="1">
    <source>
        <dbReference type="SAM" id="MobiDB-lite"/>
    </source>
</evidence>
<organism evidence="2 3">
    <name type="scientific">Nocardiopsis tropica</name>
    <dbReference type="NCBI Taxonomy" id="109330"/>
    <lineage>
        <taxon>Bacteria</taxon>
        <taxon>Bacillati</taxon>
        <taxon>Actinomycetota</taxon>
        <taxon>Actinomycetes</taxon>
        <taxon>Streptosporangiales</taxon>
        <taxon>Nocardiopsidaceae</taxon>
        <taxon>Nocardiopsis</taxon>
    </lineage>
</organism>